<proteinExistence type="predicted"/>
<evidence type="ECO:0000313" key="2">
    <source>
        <dbReference type="EMBL" id="AIG56005.1"/>
    </source>
</evidence>
<sequence length="307" mass="33256">MRSKAVVVLFGLMSGVDAAHCTVPETTAAYNALTANVSSNCTAYLGLPLGTPMTDVGEFMFGLCQEPCRPDLARLSSVPNCDENVDFLAMVHTIHEVCANATHALADSRACSAGETELIETAGDRPFELWPNCSVGYPAARLTDFVPQNKSGFDRFCSLPTCRAFAMQFVQSLPDCILSDGFNAHDKADRYFSCAPAAPHTPCNNIDWMPFMELIVSPISSECATFAHLPPGATLHTLAATRDHWPAGMCSSPCYTFAKHVQSLTPTCNMIETPIGVDIAGLVEEMKIVKKIVKKVTKMTSKKAWHL</sequence>
<protein>
    <submittedName>
        <fullName evidence="2">Secreted protein</fullName>
    </submittedName>
</protein>
<accession>A0A0A7CNH2</accession>
<feature type="chain" id="PRO_5002038153" evidence="1">
    <location>
        <begin position="19"/>
        <end position="307"/>
    </location>
</feature>
<name>A0A0A7CNH2_ACHHY</name>
<dbReference type="EMBL" id="KM038544">
    <property type="protein sequence ID" value="AIG56005.1"/>
    <property type="molecule type" value="Genomic_DNA"/>
</dbReference>
<dbReference type="AlphaFoldDB" id="A0A0A7CNH2"/>
<feature type="signal peptide" evidence="1">
    <location>
        <begin position="1"/>
        <end position="18"/>
    </location>
</feature>
<keyword evidence="1" id="KW-0732">Signal</keyword>
<organism evidence="2">
    <name type="scientific">Achlya hypogyna</name>
    <name type="common">Oomycete</name>
    <name type="synonym">Protoachlya hypogyna</name>
    <dbReference type="NCBI Taxonomy" id="1202772"/>
    <lineage>
        <taxon>Eukaryota</taxon>
        <taxon>Sar</taxon>
        <taxon>Stramenopiles</taxon>
        <taxon>Oomycota</taxon>
        <taxon>Saprolegniomycetes</taxon>
        <taxon>Saprolegniales</taxon>
        <taxon>Achlyaceae</taxon>
        <taxon>Achlya</taxon>
    </lineage>
</organism>
<evidence type="ECO:0000256" key="1">
    <source>
        <dbReference type="SAM" id="SignalP"/>
    </source>
</evidence>
<reference evidence="2" key="1">
    <citation type="journal article" date="2014" name="Genome Biol. Evol.">
        <title>The secreted proteins of Achlya hypogyna and Thraustotheca clavata identify the ancestral oomycete secretome and reveal gene acquisitions by horizontal gene transfer.</title>
        <authorList>
            <person name="Misner I."/>
            <person name="Blouin N."/>
            <person name="Leonard G."/>
            <person name="Richards T.A."/>
            <person name="Lane C.E."/>
        </authorList>
    </citation>
    <scope>NUCLEOTIDE SEQUENCE</scope>
    <source>
        <strain evidence="2">ATCC 48635</strain>
    </source>
</reference>